<evidence type="ECO:0000256" key="1">
    <source>
        <dbReference type="SAM" id="SignalP"/>
    </source>
</evidence>
<gene>
    <name evidence="2" type="ORF">B0T24DRAFT_644646</name>
</gene>
<proteinExistence type="predicted"/>
<sequence length="78" mass="7666">MGGRLWLLLLLPKCSRAEPGDVKECSGVPAAGKGPWGAGICAGVPGSIMEGSGGSVMAGSWTGFMGGSRAIGYVVVGV</sequence>
<reference evidence="2" key="2">
    <citation type="submission" date="2023-06" db="EMBL/GenBank/DDBJ databases">
        <authorList>
            <consortium name="Lawrence Berkeley National Laboratory"/>
            <person name="Haridas S."/>
            <person name="Hensen N."/>
            <person name="Bonometti L."/>
            <person name="Westerberg I."/>
            <person name="Brannstrom I.O."/>
            <person name="Guillou S."/>
            <person name="Cros-Aarteil S."/>
            <person name="Calhoun S."/>
            <person name="Kuo A."/>
            <person name="Mondo S."/>
            <person name="Pangilinan J."/>
            <person name="Riley R."/>
            <person name="Labutti K."/>
            <person name="Andreopoulos B."/>
            <person name="Lipzen A."/>
            <person name="Chen C."/>
            <person name="Yanf M."/>
            <person name="Daum C."/>
            <person name="Ng V."/>
            <person name="Clum A."/>
            <person name="Steindorff A."/>
            <person name="Ohm R."/>
            <person name="Martin F."/>
            <person name="Silar P."/>
            <person name="Natvig D."/>
            <person name="Lalanne C."/>
            <person name="Gautier V."/>
            <person name="Ament-Velasquez S.L."/>
            <person name="Kruys A."/>
            <person name="Hutchinson M.I."/>
            <person name="Powell A.J."/>
            <person name="Barry K."/>
            <person name="Miller A.N."/>
            <person name="Grigoriev I.V."/>
            <person name="Debuchy R."/>
            <person name="Gladieux P."/>
            <person name="Thoren M.H."/>
            <person name="Johannesson H."/>
        </authorList>
    </citation>
    <scope>NUCLEOTIDE SEQUENCE</scope>
    <source>
        <strain evidence="2">CBS 958.72</strain>
    </source>
</reference>
<protein>
    <submittedName>
        <fullName evidence="2">Uncharacterized protein</fullName>
    </submittedName>
</protein>
<organism evidence="2 3">
    <name type="scientific">Lasiosphaeria ovina</name>
    <dbReference type="NCBI Taxonomy" id="92902"/>
    <lineage>
        <taxon>Eukaryota</taxon>
        <taxon>Fungi</taxon>
        <taxon>Dikarya</taxon>
        <taxon>Ascomycota</taxon>
        <taxon>Pezizomycotina</taxon>
        <taxon>Sordariomycetes</taxon>
        <taxon>Sordariomycetidae</taxon>
        <taxon>Sordariales</taxon>
        <taxon>Lasiosphaeriaceae</taxon>
        <taxon>Lasiosphaeria</taxon>
    </lineage>
</organism>
<dbReference type="Proteomes" id="UP001287356">
    <property type="component" value="Unassembled WGS sequence"/>
</dbReference>
<feature type="chain" id="PRO_5042141933" evidence="1">
    <location>
        <begin position="18"/>
        <end position="78"/>
    </location>
</feature>
<name>A0AAE0JRH2_9PEZI</name>
<dbReference type="EMBL" id="JAULSN010000017">
    <property type="protein sequence ID" value="KAK3358372.1"/>
    <property type="molecule type" value="Genomic_DNA"/>
</dbReference>
<feature type="signal peptide" evidence="1">
    <location>
        <begin position="1"/>
        <end position="17"/>
    </location>
</feature>
<dbReference type="AlphaFoldDB" id="A0AAE0JRH2"/>
<accession>A0AAE0JRH2</accession>
<evidence type="ECO:0000313" key="3">
    <source>
        <dbReference type="Proteomes" id="UP001287356"/>
    </source>
</evidence>
<reference evidence="2" key="1">
    <citation type="journal article" date="2023" name="Mol. Phylogenet. Evol.">
        <title>Genome-scale phylogeny and comparative genomics of the fungal order Sordariales.</title>
        <authorList>
            <person name="Hensen N."/>
            <person name="Bonometti L."/>
            <person name="Westerberg I."/>
            <person name="Brannstrom I.O."/>
            <person name="Guillou S."/>
            <person name="Cros-Aarteil S."/>
            <person name="Calhoun S."/>
            <person name="Haridas S."/>
            <person name="Kuo A."/>
            <person name="Mondo S."/>
            <person name="Pangilinan J."/>
            <person name="Riley R."/>
            <person name="LaButti K."/>
            <person name="Andreopoulos B."/>
            <person name="Lipzen A."/>
            <person name="Chen C."/>
            <person name="Yan M."/>
            <person name="Daum C."/>
            <person name="Ng V."/>
            <person name="Clum A."/>
            <person name="Steindorff A."/>
            <person name="Ohm R.A."/>
            <person name="Martin F."/>
            <person name="Silar P."/>
            <person name="Natvig D.O."/>
            <person name="Lalanne C."/>
            <person name="Gautier V."/>
            <person name="Ament-Velasquez S.L."/>
            <person name="Kruys A."/>
            <person name="Hutchinson M.I."/>
            <person name="Powell A.J."/>
            <person name="Barry K."/>
            <person name="Miller A.N."/>
            <person name="Grigoriev I.V."/>
            <person name="Debuchy R."/>
            <person name="Gladieux P."/>
            <person name="Hiltunen Thoren M."/>
            <person name="Johannesson H."/>
        </authorList>
    </citation>
    <scope>NUCLEOTIDE SEQUENCE</scope>
    <source>
        <strain evidence="2">CBS 958.72</strain>
    </source>
</reference>
<keyword evidence="3" id="KW-1185">Reference proteome</keyword>
<keyword evidence="1" id="KW-0732">Signal</keyword>
<evidence type="ECO:0000313" key="2">
    <source>
        <dbReference type="EMBL" id="KAK3358372.1"/>
    </source>
</evidence>
<comment type="caution">
    <text evidence="2">The sequence shown here is derived from an EMBL/GenBank/DDBJ whole genome shotgun (WGS) entry which is preliminary data.</text>
</comment>